<dbReference type="Gene3D" id="3.40.50.1010">
    <property type="entry name" value="5'-nuclease"/>
    <property type="match status" value="1"/>
</dbReference>
<evidence type="ECO:0000259" key="1">
    <source>
        <dbReference type="Pfam" id="PF01936"/>
    </source>
</evidence>
<evidence type="ECO:0000313" key="2">
    <source>
        <dbReference type="EMBL" id="EGV29260.1"/>
    </source>
</evidence>
<organism evidence="2 3">
    <name type="scientific">Segatella oulorum F0390</name>
    <dbReference type="NCBI Taxonomy" id="702438"/>
    <lineage>
        <taxon>Bacteria</taxon>
        <taxon>Pseudomonadati</taxon>
        <taxon>Bacteroidota</taxon>
        <taxon>Bacteroidia</taxon>
        <taxon>Bacteroidales</taxon>
        <taxon>Prevotellaceae</taxon>
        <taxon>Segatella</taxon>
    </lineage>
</organism>
<protein>
    <recommendedName>
        <fullName evidence="1">NYN domain-containing protein</fullName>
    </recommendedName>
</protein>
<dbReference type="Pfam" id="PF01936">
    <property type="entry name" value="NYN"/>
    <property type="match status" value="1"/>
</dbReference>
<dbReference type="HOGENOM" id="CLU_085023_0_0_10"/>
<accession>G1WDW1</accession>
<dbReference type="EMBL" id="ADGI01000062">
    <property type="protein sequence ID" value="EGV29260.1"/>
    <property type="molecule type" value="Genomic_DNA"/>
</dbReference>
<reference evidence="2 3" key="1">
    <citation type="submission" date="2011-07" db="EMBL/GenBank/DDBJ databases">
        <title>The Genome Sequence of Prevotella oulorum F0390.</title>
        <authorList>
            <consortium name="The Broad Institute Genome Sequencing Platform"/>
            <consortium name="The Broad Institute Genome Sequencing Center for Infectious Disease"/>
            <person name="Earl A."/>
            <person name="Ward D."/>
            <person name="Feldgarden M."/>
            <person name="Gevers D."/>
            <person name="Izard J."/>
            <person name="Ganesan A."/>
            <person name="Baranova O.V."/>
            <person name="Blanton J.M."/>
            <person name="Tanner A.C."/>
            <person name="Dewhirst F.E."/>
            <person name="Young S.K."/>
            <person name="Zeng Q."/>
            <person name="Gargeya S."/>
            <person name="Fitzgerald M."/>
            <person name="Haas B."/>
            <person name="Abouelleil A."/>
            <person name="Alvarado L."/>
            <person name="Arachchi H.M."/>
            <person name="Berlin A."/>
            <person name="Brown A."/>
            <person name="Chapman S.B."/>
            <person name="Chen Z."/>
            <person name="Dunbar C."/>
            <person name="Freedman E."/>
            <person name="Gearin G."/>
            <person name="Gellesch M."/>
            <person name="Goldberg J."/>
            <person name="Griggs A."/>
            <person name="Gujja S."/>
            <person name="Heiman D."/>
            <person name="Howarth C."/>
            <person name="Larson L."/>
            <person name="Lui A."/>
            <person name="MacDonald P.J.P."/>
            <person name="Mehta T."/>
            <person name="Montmayeur A."/>
            <person name="Murphy C."/>
            <person name="Neiman D."/>
            <person name="Pearson M."/>
            <person name="Priest M."/>
            <person name="Roberts A."/>
            <person name="Saif S."/>
            <person name="Shea T."/>
            <person name="Shenoy N."/>
            <person name="Sisk P."/>
            <person name="Stolte C."/>
            <person name="Sykes S."/>
            <person name="Wortman J."/>
            <person name="Nusbaum C."/>
            <person name="Birren B."/>
        </authorList>
    </citation>
    <scope>NUCLEOTIDE SEQUENCE [LARGE SCALE GENOMIC DNA]</scope>
    <source>
        <strain evidence="2 3">F0390</strain>
    </source>
</reference>
<sequence length="208" mass="24181">MSGEQVAKELYTLAHQHVGRENTLYRIFYYDCYPFKKKMHHPITNRAIDFTQTPEYNFRTSLFEALKQKRKVALRLGELKDNKTWNIHPHKVKELLKKTISVDDLKENDVFIELRQKGIDMKIGVDIASMALKKFVDRIVLIAGDSDFVPAAKLARREGIDFILDPMGANIDPTLFEHIDGLEDSSHAQKISHHTFKRKKEENKETTK</sequence>
<feature type="domain" description="NYN" evidence="1">
    <location>
        <begin position="102"/>
        <end position="161"/>
    </location>
</feature>
<gene>
    <name evidence="2" type="ORF">HMPREF9431_02012</name>
</gene>
<evidence type="ECO:0000313" key="3">
    <source>
        <dbReference type="Proteomes" id="UP000005141"/>
    </source>
</evidence>
<keyword evidence="3" id="KW-1185">Reference proteome</keyword>
<comment type="caution">
    <text evidence="2">The sequence shown here is derived from an EMBL/GenBank/DDBJ whole genome shotgun (WGS) entry which is preliminary data.</text>
</comment>
<dbReference type="GO" id="GO:0004540">
    <property type="term" value="F:RNA nuclease activity"/>
    <property type="evidence" value="ECO:0007669"/>
    <property type="project" value="InterPro"/>
</dbReference>
<dbReference type="InterPro" id="IPR021139">
    <property type="entry name" value="NYN"/>
</dbReference>
<dbReference type="eggNOG" id="COG1432">
    <property type="taxonomic scope" value="Bacteria"/>
</dbReference>
<dbReference type="PATRIC" id="fig|702438.4.peg.2098"/>
<dbReference type="CDD" id="cd18722">
    <property type="entry name" value="PIN_NicB-like"/>
    <property type="match status" value="1"/>
</dbReference>
<dbReference type="AlphaFoldDB" id="G1WDW1"/>
<name>G1WDW1_9BACT</name>
<proteinExistence type="predicted"/>
<dbReference type="Proteomes" id="UP000005141">
    <property type="component" value="Unassembled WGS sequence"/>
</dbReference>